<evidence type="ECO:0000313" key="2">
    <source>
        <dbReference type="Proteomes" id="UP000324800"/>
    </source>
</evidence>
<gene>
    <name evidence="1" type="ORF">EZS28_048090</name>
</gene>
<evidence type="ECO:0000313" key="1">
    <source>
        <dbReference type="EMBL" id="KAA6356382.1"/>
    </source>
</evidence>
<name>A0A5J4TEM7_9EUKA</name>
<dbReference type="AlphaFoldDB" id="A0A5J4TEM7"/>
<reference evidence="1 2" key="1">
    <citation type="submission" date="2019-03" db="EMBL/GenBank/DDBJ databases">
        <title>Single cell metagenomics reveals metabolic interactions within the superorganism composed of flagellate Streblomastix strix and complex community of Bacteroidetes bacteria on its surface.</title>
        <authorList>
            <person name="Treitli S.C."/>
            <person name="Kolisko M."/>
            <person name="Husnik F."/>
            <person name="Keeling P."/>
            <person name="Hampl V."/>
        </authorList>
    </citation>
    <scope>NUCLEOTIDE SEQUENCE [LARGE SCALE GENOMIC DNA]</scope>
    <source>
        <strain evidence="1">ST1C</strain>
    </source>
</reference>
<proteinExistence type="predicted"/>
<protein>
    <submittedName>
        <fullName evidence="1">Uncharacterized protein</fullName>
    </submittedName>
</protein>
<dbReference type="Proteomes" id="UP000324800">
    <property type="component" value="Unassembled WGS sequence"/>
</dbReference>
<dbReference type="EMBL" id="SNRW01033053">
    <property type="protein sequence ID" value="KAA6356382.1"/>
    <property type="molecule type" value="Genomic_DNA"/>
</dbReference>
<comment type="caution">
    <text evidence="1">The sequence shown here is derived from an EMBL/GenBank/DDBJ whole genome shotgun (WGS) entry which is preliminary data.</text>
</comment>
<organism evidence="1 2">
    <name type="scientific">Streblomastix strix</name>
    <dbReference type="NCBI Taxonomy" id="222440"/>
    <lineage>
        <taxon>Eukaryota</taxon>
        <taxon>Metamonada</taxon>
        <taxon>Preaxostyla</taxon>
        <taxon>Oxymonadida</taxon>
        <taxon>Streblomastigidae</taxon>
        <taxon>Streblomastix</taxon>
    </lineage>
</organism>
<accession>A0A5J4TEM7</accession>
<sequence>IKNRMHKWILKGFDLIPVGKDDEGQYWPGFGPGVPHATDWRKSKQQGLPLSMEEVKAFWRENNFELRVI</sequence>
<feature type="non-terminal residue" evidence="1">
    <location>
        <position position="1"/>
    </location>
</feature>